<evidence type="ECO:0000256" key="1">
    <source>
        <dbReference type="ARBA" id="ARBA00004651"/>
    </source>
</evidence>
<name>A0ABU1VL81_9GAMM</name>
<evidence type="ECO:0000313" key="7">
    <source>
        <dbReference type="EMBL" id="MDR7098033.1"/>
    </source>
</evidence>
<dbReference type="InterPro" id="IPR001123">
    <property type="entry name" value="LeuE-type"/>
</dbReference>
<evidence type="ECO:0000256" key="6">
    <source>
        <dbReference type="SAM" id="Phobius"/>
    </source>
</evidence>
<dbReference type="Pfam" id="PF01810">
    <property type="entry name" value="LysE"/>
    <property type="match status" value="1"/>
</dbReference>
<sequence>MYLFDAPTLLAYLATAVVLVIIPGPGTAWIIAQTVAGGTARGLRAGLGLETATLIHALAAGLGLSAVLATSALAFEMLKYAGALYLVWLGIKAWRGGREATADDPHPAPAGPQPSGDLSGVYWRSVATGVLNPKVALFFLAFLPQFVHPERGLAWLQFLVLGALLSVIGFTNSAVLSTMIGRFGRSLRGDGAFARWRQRVLGTFFIALGLRLALQQRG</sequence>
<feature type="transmembrane region" description="Helical" evidence="6">
    <location>
        <begin position="53"/>
        <end position="75"/>
    </location>
</feature>
<evidence type="ECO:0000256" key="5">
    <source>
        <dbReference type="ARBA" id="ARBA00023136"/>
    </source>
</evidence>
<protein>
    <submittedName>
        <fullName evidence="7">Threonine/homoserine/homoserine lactone efflux protein</fullName>
    </submittedName>
</protein>
<evidence type="ECO:0000256" key="3">
    <source>
        <dbReference type="ARBA" id="ARBA00022692"/>
    </source>
</evidence>
<dbReference type="EMBL" id="JAVDVW010000001">
    <property type="protein sequence ID" value="MDR7098033.1"/>
    <property type="molecule type" value="Genomic_DNA"/>
</dbReference>
<evidence type="ECO:0000256" key="4">
    <source>
        <dbReference type="ARBA" id="ARBA00022989"/>
    </source>
</evidence>
<gene>
    <name evidence="7" type="ORF">J2X04_000380</name>
</gene>
<dbReference type="PANTHER" id="PTHR30086:SF20">
    <property type="entry name" value="ARGININE EXPORTER PROTEIN ARGO-RELATED"/>
    <property type="match status" value="1"/>
</dbReference>
<dbReference type="Proteomes" id="UP001267878">
    <property type="component" value="Unassembled WGS sequence"/>
</dbReference>
<keyword evidence="5 6" id="KW-0472">Membrane</keyword>
<dbReference type="PANTHER" id="PTHR30086">
    <property type="entry name" value="ARGININE EXPORTER PROTEIN ARGO"/>
    <property type="match status" value="1"/>
</dbReference>
<evidence type="ECO:0000313" key="8">
    <source>
        <dbReference type="Proteomes" id="UP001267878"/>
    </source>
</evidence>
<keyword evidence="3 6" id="KW-0812">Transmembrane</keyword>
<dbReference type="PIRSF" id="PIRSF006324">
    <property type="entry name" value="LeuE"/>
    <property type="match status" value="1"/>
</dbReference>
<accession>A0ABU1VL81</accession>
<evidence type="ECO:0000256" key="2">
    <source>
        <dbReference type="ARBA" id="ARBA00022475"/>
    </source>
</evidence>
<reference evidence="7 8" key="1">
    <citation type="submission" date="2023-07" db="EMBL/GenBank/DDBJ databases">
        <title>Sorghum-associated microbial communities from plants grown in Nebraska, USA.</title>
        <authorList>
            <person name="Schachtman D."/>
        </authorList>
    </citation>
    <scope>NUCLEOTIDE SEQUENCE [LARGE SCALE GENOMIC DNA]</scope>
    <source>
        <strain evidence="7 8">BE187</strain>
    </source>
</reference>
<proteinExistence type="predicted"/>
<comment type="caution">
    <text evidence="7">The sequence shown here is derived from an EMBL/GenBank/DDBJ whole genome shotgun (WGS) entry which is preliminary data.</text>
</comment>
<keyword evidence="2" id="KW-1003">Cell membrane</keyword>
<comment type="subcellular location">
    <subcellularLocation>
        <location evidence="1">Cell membrane</location>
        <topology evidence="1">Multi-pass membrane protein</topology>
    </subcellularLocation>
</comment>
<dbReference type="RefSeq" id="WP_310051475.1">
    <property type="nucleotide sequence ID" value="NZ_JAVDVW010000001.1"/>
</dbReference>
<keyword evidence="4 6" id="KW-1133">Transmembrane helix</keyword>
<keyword evidence="8" id="KW-1185">Reference proteome</keyword>
<organism evidence="7 8">
    <name type="scientific">Agrilutibacter niabensis</name>
    <dbReference type="NCBI Taxonomy" id="380628"/>
    <lineage>
        <taxon>Bacteria</taxon>
        <taxon>Pseudomonadati</taxon>
        <taxon>Pseudomonadota</taxon>
        <taxon>Gammaproteobacteria</taxon>
        <taxon>Lysobacterales</taxon>
        <taxon>Lysobacteraceae</taxon>
        <taxon>Agrilutibacter</taxon>
    </lineage>
</organism>
<feature type="transmembrane region" description="Helical" evidence="6">
    <location>
        <begin position="12"/>
        <end position="32"/>
    </location>
</feature>
<feature type="transmembrane region" description="Helical" evidence="6">
    <location>
        <begin position="155"/>
        <end position="176"/>
    </location>
</feature>